<feature type="region of interest" description="Disordered" evidence="1">
    <location>
        <begin position="464"/>
        <end position="485"/>
    </location>
</feature>
<organism evidence="2 3">
    <name type="scientific">Rhododendron griersonianum</name>
    <dbReference type="NCBI Taxonomy" id="479676"/>
    <lineage>
        <taxon>Eukaryota</taxon>
        <taxon>Viridiplantae</taxon>
        <taxon>Streptophyta</taxon>
        <taxon>Embryophyta</taxon>
        <taxon>Tracheophyta</taxon>
        <taxon>Spermatophyta</taxon>
        <taxon>Magnoliopsida</taxon>
        <taxon>eudicotyledons</taxon>
        <taxon>Gunneridae</taxon>
        <taxon>Pentapetalae</taxon>
        <taxon>asterids</taxon>
        <taxon>Ericales</taxon>
        <taxon>Ericaceae</taxon>
        <taxon>Ericoideae</taxon>
        <taxon>Rhodoreae</taxon>
        <taxon>Rhododendron</taxon>
    </lineage>
</organism>
<proteinExistence type="predicted"/>
<dbReference type="EMBL" id="JACTNZ010000022">
    <property type="protein sequence ID" value="KAG5513029.1"/>
    <property type="molecule type" value="Genomic_DNA"/>
</dbReference>
<gene>
    <name evidence="2" type="ORF">RHGRI_038560</name>
</gene>
<accession>A0AAV6HMZ8</accession>
<feature type="compositionally biased region" description="Basic residues" evidence="1">
    <location>
        <begin position="464"/>
        <end position="475"/>
    </location>
</feature>
<protein>
    <submittedName>
        <fullName evidence="2">Uncharacterized protein</fullName>
    </submittedName>
</protein>
<keyword evidence="3" id="KW-1185">Reference proteome</keyword>
<evidence type="ECO:0000256" key="1">
    <source>
        <dbReference type="SAM" id="MobiDB-lite"/>
    </source>
</evidence>
<name>A0AAV6HMZ8_9ERIC</name>
<comment type="caution">
    <text evidence="2">The sequence shown here is derived from an EMBL/GenBank/DDBJ whole genome shotgun (WGS) entry which is preliminary data.</text>
</comment>
<evidence type="ECO:0000313" key="2">
    <source>
        <dbReference type="EMBL" id="KAG5513029.1"/>
    </source>
</evidence>
<reference evidence="2" key="1">
    <citation type="submission" date="2020-08" db="EMBL/GenBank/DDBJ databases">
        <title>Plant Genome Project.</title>
        <authorList>
            <person name="Zhang R.-G."/>
        </authorList>
    </citation>
    <scope>NUCLEOTIDE SEQUENCE</scope>
    <source>
        <strain evidence="2">WSP0</strain>
        <tissue evidence="2">Leaf</tissue>
    </source>
</reference>
<dbReference type="AlphaFoldDB" id="A0AAV6HMZ8"/>
<dbReference type="Proteomes" id="UP000823749">
    <property type="component" value="Unassembled WGS sequence"/>
</dbReference>
<evidence type="ECO:0000313" key="3">
    <source>
        <dbReference type="Proteomes" id="UP000823749"/>
    </source>
</evidence>
<sequence length="509" mass="58884">MFPSPSVETRRRVPDSLLSLSLSLSLFAKPSVEEDEEDSFLLSLSLSAKPSVVTQTKTRSHLVSRLSLVHVFQQCLFVEMVVNVPFRHWVCVKNPWQESPRRALYYLETIEGQQVIVAVAIRAGGNQLVYQPFVDFVQDYRNILPLPHVLMWNYSFQLNAWLDDIVYHSFVRCSNEAYFVTAGLHSACLPSTFMAHQTVLKFGYFHLQHVQLQNECDWNLKLRLEHAFNVLGLEQMVINMANRTWLIPIHNLHLNAEAFNEFLAVLDLQLFDYLMLTMLPTVQFVIIVFRGYNDNNIHCETEYRREWRTSKGKPSPCSLLARKFNKPAVLRLLNMAIFYSQLRSTQIFLCIIRKWDLRMAMDMSGSSIVISSPFLLVEDSHVLLSSDELDLLCYLCYTVTNFLSPYPLKRRKTEKQSVSEDEEEEDLSMLLDASSGPRIFHECFSNAGYGFFCHAALDAALPKNRGKREKNRGNRHREVEEDDPSFLDDTASSPIFNFSHVYLHPYHES</sequence>